<keyword evidence="6" id="KW-1160">Virus entry into host cell</keyword>
<dbReference type="Gene3D" id="1.10.443.10">
    <property type="entry name" value="Intergrase catalytic core"/>
    <property type="match status" value="1"/>
</dbReference>
<evidence type="ECO:0000256" key="6">
    <source>
        <dbReference type="ARBA" id="ARBA00023195"/>
    </source>
</evidence>
<protein>
    <recommendedName>
        <fullName evidence="2">Integrase</fullName>
    </recommendedName>
</protein>
<evidence type="ECO:0000256" key="4">
    <source>
        <dbReference type="ARBA" id="ARBA00022801"/>
    </source>
</evidence>
<dbReference type="GO" id="GO:0016740">
    <property type="term" value="F:transferase activity"/>
    <property type="evidence" value="ECO:0007669"/>
    <property type="project" value="UniProtKB-KW"/>
</dbReference>
<dbReference type="GO" id="GO:0003677">
    <property type="term" value="F:DNA binding"/>
    <property type="evidence" value="ECO:0007669"/>
    <property type="project" value="InterPro"/>
</dbReference>
<dbReference type="InterPro" id="IPR013762">
    <property type="entry name" value="Integrase-like_cat_sf"/>
</dbReference>
<feature type="domain" description="Tyr recombinase" evidence="7">
    <location>
        <begin position="37"/>
        <end position="234"/>
    </location>
</feature>
<dbReference type="PANTHER" id="PTHR30349">
    <property type="entry name" value="PHAGE INTEGRASE-RELATED"/>
    <property type="match status" value="1"/>
</dbReference>
<dbReference type="PANTHER" id="PTHR30349:SF82">
    <property type="entry name" value="INTEGRASE_RECOMBINASE YOEC-RELATED"/>
    <property type="match status" value="1"/>
</dbReference>
<accession>A0A8S5SIP7</accession>
<evidence type="ECO:0000256" key="5">
    <source>
        <dbReference type="ARBA" id="ARBA00023172"/>
    </source>
</evidence>
<dbReference type="InterPro" id="IPR050090">
    <property type="entry name" value="Tyrosine_recombinase_XerCD"/>
</dbReference>
<sequence>MEQYTENAIVTVALHPGLEQFFKQQRPHNYKKNERQTVYPIKKHEEIIAMANWLLEHKDRKYVLAFTLGINLGLRANELLSLKMNQVFCPDGSVRMNDDMEDTSDGIEILQSKTGKFRTVFLNQACKDALEWCFPERGSYLHCNGYLFPSREGGSIQVGTFRKVLKDAAKACGVKQNVGTHTCRKTWGWHQYKYNSDKANLDISMLQRAFGHSSPEVTLRYLGITDEEDKALYRNMCIHVISDKGFEDHGFMRT</sequence>
<evidence type="ECO:0000259" key="7">
    <source>
        <dbReference type="PROSITE" id="PS51898"/>
    </source>
</evidence>
<reference evidence="8" key="1">
    <citation type="journal article" date="2021" name="Proc. Natl. Acad. Sci. U.S.A.">
        <title>A Catalog of Tens of Thousands of Viruses from Human Metagenomes Reveals Hidden Associations with Chronic Diseases.</title>
        <authorList>
            <person name="Tisza M.J."/>
            <person name="Buck C.B."/>
        </authorList>
    </citation>
    <scope>NUCLEOTIDE SEQUENCE</scope>
    <source>
        <strain evidence="8">CtDhw1</strain>
    </source>
</reference>
<dbReference type="PROSITE" id="PS51898">
    <property type="entry name" value="TYR_RECOMBINASE"/>
    <property type="match status" value="1"/>
</dbReference>
<dbReference type="GO" id="GO:0006310">
    <property type="term" value="P:DNA recombination"/>
    <property type="evidence" value="ECO:0007669"/>
    <property type="project" value="UniProtKB-KW"/>
</dbReference>
<keyword evidence="6" id="KW-1179">Viral genome integration</keyword>
<evidence type="ECO:0000313" key="8">
    <source>
        <dbReference type="EMBL" id="DAF50822.1"/>
    </source>
</evidence>
<dbReference type="EMBL" id="BK032602">
    <property type="protein sequence ID" value="DAF50822.1"/>
    <property type="molecule type" value="Genomic_DNA"/>
</dbReference>
<dbReference type="GO" id="GO:0016787">
    <property type="term" value="F:hydrolase activity"/>
    <property type="evidence" value="ECO:0007669"/>
    <property type="project" value="UniProtKB-KW"/>
</dbReference>
<name>A0A8S5SIP7_9CAUD</name>
<dbReference type="GO" id="GO:0015074">
    <property type="term" value="P:DNA integration"/>
    <property type="evidence" value="ECO:0007669"/>
    <property type="project" value="InterPro"/>
</dbReference>
<evidence type="ECO:0000256" key="3">
    <source>
        <dbReference type="ARBA" id="ARBA00022679"/>
    </source>
</evidence>
<dbReference type="InterPro" id="IPR002104">
    <property type="entry name" value="Integrase_catalytic"/>
</dbReference>
<keyword evidence="3" id="KW-0808">Transferase</keyword>
<dbReference type="InterPro" id="IPR011010">
    <property type="entry name" value="DNA_brk_join_enz"/>
</dbReference>
<evidence type="ECO:0000256" key="2">
    <source>
        <dbReference type="ARBA" id="ARBA00016082"/>
    </source>
</evidence>
<dbReference type="SUPFAM" id="SSF56349">
    <property type="entry name" value="DNA breaking-rejoining enzymes"/>
    <property type="match status" value="1"/>
</dbReference>
<evidence type="ECO:0000256" key="1">
    <source>
        <dbReference type="ARBA" id="ARBA00008857"/>
    </source>
</evidence>
<dbReference type="GO" id="GO:0075713">
    <property type="term" value="P:establishment of integrated proviral latency"/>
    <property type="evidence" value="ECO:0007669"/>
    <property type="project" value="UniProtKB-KW"/>
</dbReference>
<dbReference type="GO" id="GO:0044826">
    <property type="term" value="P:viral genome integration into host DNA"/>
    <property type="evidence" value="ECO:0007669"/>
    <property type="project" value="UniProtKB-KW"/>
</dbReference>
<keyword evidence="4" id="KW-0378">Hydrolase</keyword>
<comment type="similarity">
    <text evidence="1">Belongs to the 'phage' integrase family.</text>
</comment>
<keyword evidence="5" id="KW-0233">DNA recombination</keyword>
<organism evidence="8">
    <name type="scientific">Siphoviridae sp. ctDhw1</name>
    <dbReference type="NCBI Taxonomy" id="2827813"/>
    <lineage>
        <taxon>Viruses</taxon>
        <taxon>Duplodnaviria</taxon>
        <taxon>Heunggongvirae</taxon>
        <taxon>Uroviricota</taxon>
        <taxon>Caudoviricetes</taxon>
    </lineage>
</organism>
<dbReference type="Pfam" id="PF00589">
    <property type="entry name" value="Phage_integrase"/>
    <property type="match status" value="1"/>
</dbReference>
<keyword evidence="6" id="KW-0229">DNA integration</keyword>
<proteinExistence type="inferred from homology"/>